<name>A0ABQ8C9X5_BRANA</name>
<keyword evidence="2" id="KW-1185">Reference proteome</keyword>
<dbReference type="Proteomes" id="UP000824890">
    <property type="component" value="Unassembled WGS sequence"/>
</dbReference>
<protein>
    <submittedName>
        <fullName evidence="1">Uncharacterized protein</fullName>
    </submittedName>
</protein>
<sequence length="78" mass="8643">MANIYMNLVLITDGIRKLSLEDMGSLMCHGGSSQHSDSNDLTPAKHTTRMACTIKLKKGWSKRVANVCNISLSYKKKT</sequence>
<dbReference type="EMBL" id="JAGKQM010000008">
    <property type="protein sequence ID" value="KAH0913894.1"/>
    <property type="molecule type" value="Genomic_DNA"/>
</dbReference>
<evidence type="ECO:0000313" key="2">
    <source>
        <dbReference type="Proteomes" id="UP000824890"/>
    </source>
</evidence>
<gene>
    <name evidence="1" type="ORF">HID58_028340</name>
</gene>
<evidence type="ECO:0000313" key="1">
    <source>
        <dbReference type="EMBL" id="KAH0913894.1"/>
    </source>
</evidence>
<accession>A0ABQ8C9X5</accession>
<proteinExistence type="predicted"/>
<comment type="caution">
    <text evidence="1">The sequence shown here is derived from an EMBL/GenBank/DDBJ whole genome shotgun (WGS) entry which is preliminary data.</text>
</comment>
<reference evidence="1 2" key="1">
    <citation type="submission" date="2021-05" db="EMBL/GenBank/DDBJ databases">
        <title>Genome Assembly of Synthetic Allotetraploid Brassica napus Reveals Homoeologous Exchanges between Subgenomes.</title>
        <authorList>
            <person name="Davis J.T."/>
        </authorList>
    </citation>
    <scope>NUCLEOTIDE SEQUENCE [LARGE SCALE GENOMIC DNA]</scope>
    <source>
        <strain evidence="2">cv. Da-Ae</strain>
        <tissue evidence="1">Seedling</tissue>
    </source>
</reference>
<organism evidence="1 2">
    <name type="scientific">Brassica napus</name>
    <name type="common">Rape</name>
    <dbReference type="NCBI Taxonomy" id="3708"/>
    <lineage>
        <taxon>Eukaryota</taxon>
        <taxon>Viridiplantae</taxon>
        <taxon>Streptophyta</taxon>
        <taxon>Embryophyta</taxon>
        <taxon>Tracheophyta</taxon>
        <taxon>Spermatophyta</taxon>
        <taxon>Magnoliopsida</taxon>
        <taxon>eudicotyledons</taxon>
        <taxon>Gunneridae</taxon>
        <taxon>Pentapetalae</taxon>
        <taxon>rosids</taxon>
        <taxon>malvids</taxon>
        <taxon>Brassicales</taxon>
        <taxon>Brassicaceae</taxon>
        <taxon>Brassiceae</taxon>
        <taxon>Brassica</taxon>
    </lineage>
</organism>